<dbReference type="AlphaFoldDB" id="A0A2M7G972"/>
<keyword evidence="2" id="KW-0812">Transmembrane</keyword>
<proteinExistence type="predicted"/>
<feature type="transmembrane region" description="Helical" evidence="2">
    <location>
        <begin position="12"/>
        <end position="33"/>
    </location>
</feature>
<evidence type="ECO:0000313" key="4">
    <source>
        <dbReference type="Proteomes" id="UP000231019"/>
    </source>
</evidence>
<sequence>MMNAPLTLSHPIALLSLSLSILGLLSALGVFWLRKSVILPELKNLQQEQREVQQELKEARQELAIVKDQMNEALGILSELHLQARLLTVFRVILSVALLLGRTGALALVFRFLNRHIWWQTLAKEGIDELVERLRDYLNSPRTHRS</sequence>
<protein>
    <submittedName>
        <fullName evidence="3">Uncharacterized protein</fullName>
    </submittedName>
</protein>
<dbReference type="EMBL" id="PFFQ01000012">
    <property type="protein sequence ID" value="PIW18591.1"/>
    <property type="molecule type" value="Genomic_DNA"/>
</dbReference>
<dbReference type="Proteomes" id="UP000231019">
    <property type="component" value="Unassembled WGS sequence"/>
</dbReference>
<evidence type="ECO:0000256" key="2">
    <source>
        <dbReference type="SAM" id="Phobius"/>
    </source>
</evidence>
<feature type="coiled-coil region" evidence="1">
    <location>
        <begin position="42"/>
        <end position="76"/>
    </location>
</feature>
<name>A0A2M7G972_9BACT</name>
<gene>
    <name evidence="3" type="ORF">COW36_04685</name>
</gene>
<comment type="caution">
    <text evidence="3">The sequence shown here is derived from an EMBL/GenBank/DDBJ whole genome shotgun (WGS) entry which is preliminary data.</text>
</comment>
<evidence type="ECO:0000256" key="1">
    <source>
        <dbReference type="SAM" id="Coils"/>
    </source>
</evidence>
<evidence type="ECO:0000313" key="3">
    <source>
        <dbReference type="EMBL" id="PIW18591.1"/>
    </source>
</evidence>
<keyword evidence="1" id="KW-0175">Coiled coil</keyword>
<accession>A0A2M7G972</accession>
<keyword evidence="2" id="KW-1133">Transmembrane helix</keyword>
<organism evidence="3 4">
    <name type="scientific">bacterium (Candidatus Blackallbacteria) CG17_big_fil_post_rev_8_21_14_2_50_48_46</name>
    <dbReference type="NCBI Taxonomy" id="2014261"/>
    <lineage>
        <taxon>Bacteria</taxon>
        <taxon>Candidatus Blackallbacteria</taxon>
    </lineage>
</organism>
<feature type="transmembrane region" description="Helical" evidence="2">
    <location>
        <begin position="89"/>
        <end position="110"/>
    </location>
</feature>
<reference evidence="3 4" key="1">
    <citation type="submission" date="2017-09" db="EMBL/GenBank/DDBJ databases">
        <title>Depth-based differentiation of microbial function through sediment-hosted aquifers and enrichment of novel symbionts in the deep terrestrial subsurface.</title>
        <authorList>
            <person name="Probst A.J."/>
            <person name="Ladd B."/>
            <person name="Jarett J.K."/>
            <person name="Geller-Mcgrath D.E."/>
            <person name="Sieber C.M."/>
            <person name="Emerson J.B."/>
            <person name="Anantharaman K."/>
            <person name="Thomas B.C."/>
            <person name="Malmstrom R."/>
            <person name="Stieglmeier M."/>
            <person name="Klingl A."/>
            <person name="Woyke T."/>
            <person name="Ryan C.M."/>
            <person name="Banfield J.F."/>
        </authorList>
    </citation>
    <scope>NUCLEOTIDE SEQUENCE [LARGE SCALE GENOMIC DNA]</scope>
    <source>
        <strain evidence="3">CG17_big_fil_post_rev_8_21_14_2_50_48_46</strain>
    </source>
</reference>
<keyword evidence="2" id="KW-0472">Membrane</keyword>